<feature type="chain" id="PRO_5044745741" description="Ig-like domain-containing protein" evidence="1">
    <location>
        <begin position="25"/>
        <end position="297"/>
    </location>
</feature>
<comment type="caution">
    <text evidence="3">The sequence shown here is derived from an EMBL/GenBank/DDBJ whole genome shotgun (WGS) entry which is preliminary data.</text>
</comment>
<dbReference type="SMART" id="SM00409">
    <property type="entry name" value="IG"/>
    <property type="match status" value="2"/>
</dbReference>
<dbReference type="SUPFAM" id="SSF48726">
    <property type="entry name" value="Immunoglobulin"/>
    <property type="match status" value="2"/>
</dbReference>
<dbReference type="EMBL" id="JBDJPC010000002">
    <property type="protein sequence ID" value="KAL1513621.1"/>
    <property type="molecule type" value="Genomic_DNA"/>
</dbReference>
<evidence type="ECO:0000259" key="2">
    <source>
        <dbReference type="PROSITE" id="PS50835"/>
    </source>
</evidence>
<dbReference type="CDD" id="cd00096">
    <property type="entry name" value="Ig"/>
    <property type="match status" value="1"/>
</dbReference>
<gene>
    <name evidence="3" type="ORF">ABEB36_003010</name>
</gene>
<dbReference type="InterPro" id="IPR003599">
    <property type="entry name" value="Ig_sub"/>
</dbReference>
<feature type="domain" description="Ig-like" evidence="2">
    <location>
        <begin position="68"/>
        <end position="152"/>
    </location>
</feature>
<dbReference type="InterPro" id="IPR007110">
    <property type="entry name" value="Ig-like_dom"/>
</dbReference>
<protein>
    <recommendedName>
        <fullName evidence="2">Ig-like domain-containing protein</fullName>
    </recommendedName>
</protein>
<feature type="signal peptide" evidence="1">
    <location>
        <begin position="1"/>
        <end position="24"/>
    </location>
</feature>
<dbReference type="CDD" id="cd00099">
    <property type="entry name" value="IgV"/>
    <property type="match status" value="1"/>
</dbReference>
<dbReference type="InterPro" id="IPR037448">
    <property type="entry name" value="Zig-8"/>
</dbReference>
<dbReference type="Gene3D" id="2.60.40.10">
    <property type="entry name" value="Immunoglobulins"/>
    <property type="match status" value="2"/>
</dbReference>
<evidence type="ECO:0000313" key="4">
    <source>
        <dbReference type="Proteomes" id="UP001566132"/>
    </source>
</evidence>
<dbReference type="PROSITE" id="PS50835">
    <property type="entry name" value="IG_LIKE"/>
    <property type="match status" value="2"/>
</dbReference>
<dbReference type="SMART" id="SM00408">
    <property type="entry name" value="IGc2"/>
    <property type="match status" value="2"/>
</dbReference>
<name>A0ABD1F7Q9_HYPHA</name>
<dbReference type="Proteomes" id="UP001566132">
    <property type="component" value="Unassembled WGS sequence"/>
</dbReference>
<evidence type="ECO:0000256" key="1">
    <source>
        <dbReference type="SAM" id="SignalP"/>
    </source>
</evidence>
<dbReference type="Pfam" id="PF07686">
    <property type="entry name" value="V-set"/>
    <property type="match status" value="1"/>
</dbReference>
<evidence type="ECO:0000313" key="3">
    <source>
        <dbReference type="EMBL" id="KAL1513621.1"/>
    </source>
</evidence>
<dbReference type="Pfam" id="PF13927">
    <property type="entry name" value="Ig_3"/>
    <property type="match status" value="1"/>
</dbReference>
<dbReference type="PANTHER" id="PTHR23279:SF2">
    <property type="entry name" value="DEFECTIVE PROBOSCIS EXTENSION RESPONSE 19, ISOFORM A"/>
    <property type="match status" value="1"/>
</dbReference>
<dbReference type="InterPro" id="IPR036179">
    <property type="entry name" value="Ig-like_dom_sf"/>
</dbReference>
<proteinExistence type="predicted"/>
<sequence>MMEIRARTVIKIIIVFLLMECVLCGFQEYKNLNQKRRSIRSYEPRSKDHSSTNSLYKESNQGAVFLTPNSSTIVAQIGGTAKLPCSVRKFNTGVVSWIRKNNLSPTILTVGLGTYIADDRFLVEHGRHSQNWDLVLKHVQLSDAGTYECQVSLHPTTSIFIDLKITEAVAEISGAPDLHIRAGSRLRIVCRLRHSTEPPAYVFWYRDHRMINHDAGVQVTTDKTLSILRIDNLDPSLSGNYTCYPHNAIPAFVNVHVLNSTEEENPAAMMHNASRILQTGPYNMVLLLSLWIALSLR</sequence>
<keyword evidence="1" id="KW-0732">Signal</keyword>
<dbReference type="SMART" id="SM00406">
    <property type="entry name" value="IGv"/>
    <property type="match status" value="1"/>
</dbReference>
<dbReference type="PANTHER" id="PTHR23279">
    <property type="entry name" value="DEFECTIVE PROBOSCIS EXTENSION RESPONSE DPR -RELATED"/>
    <property type="match status" value="1"/>
</dbReference>
<organism evidence="3 4">
    <name type="scientific">Hypothenemus hampei</name>
    <name type="common">Coffee berry borer</name>
    <dbReference type="NCBI Taxonomy" id="57062"/>
    <lineage>
        <taxon>Eukaryota</taxon>
        <taxon>Metazoa</taxon>
        <taxon>Ecdysozoa</taxon>
        <taxon>Arthropoda</taxon>
        <taxon>Hexapoda</taxon>
        <taxon>Insecta</taxon>
        <taxon>Pterygota</taxon>
        <taxon>Neoptera</taxon>
        <taxon>Endopterygota</taxon>
        <taxon>Coleoptera</taxon>
        <taxon>Polyphaga</taxon>
        <taxon>Cucujiformia</taxon>
        <taxon>Curculionidae</taxon>
        <taxon>Scolytinae</taxon>
        <taxon>Hypothenemus</taxon>
    </lineage>
</organism>
<dbReference type="AlphaFoldDB" id="A0ABD1F7Q9"/>
<feature type="domain" description="Ig-like" evidence="2">
    <location>
        <begin position="155"/>
        <end position="243"/>
    </location>
</feature>
<reference evidence="3 4" key="1">
    <citation type="submission" date="2024-05" db="EMBL/GenBank/DDBJ databases">
        <title>Genetic variation in Jamaican populations of the coffee berry borer (Hypothenemus hampei).</title>
        <authorList>
            <person name="Errbii M."/>
            <person name="Myrie A."/>
        </authorList>
    </citation>
    <scope>NUCLEOTIDE SEQUENCE [LARGE SCALE GENOMIC DNA]</scope>
    <source>
        <strain evidence="3">JA-Hopewell-2020-01-JO</strain>
        <tissue evidence="3">Whole body</tissue>
    </source>
</reference>
<dbReference type="InterPro" id="IPR003598">
    <property type="entry name" value="Ig_sub2"/>
</dbReference>
<dbReference type="InterPro" id="IPR013783">
    <property type="entry name" value="Ig-like_fold"/>
</dbReference>
<dbReference type="InterPro" id="IPR013106">
    <property type="entry name" value="Ig_V-set"/>
</dbReference>
<keyword evidence="4" id="KW-1185">Reference proteome</keyword>
<accession>A0ABD1F7Q9</accession>